<feature type="domain" description="PKD" evidence="7">
    <location>
        <begin position="196"/>
        <end position="271"/>
    </location>
</feature>
<evidence type="ECO:0000256" key="6">
    <source>
        <dbReference type="SAM" id="SignalP"/>
    </source>
</evidence>
<organism evidence="8 9">
    <name type="scientific">Imperialibacter roseus</name>
    <dbReference type="NCBI Taxonomy" id="1324217"/>
    <lineage>
        <taxon>Bacteria</taxon>
        <taxon>Pseudomonadati</taxon>
        <taxon>Bacteroidota</taxon>
        <taxon>Cytophagia</taxon>
        <taxon>Cytophagales</taxon>
        <taxon>Flammeovirgaceae</taxon>
        <taxon>Imperialibacter</taxon>
    </lineage>
</organism>
<evidence type="ECO:0000256" key="5">
    <source>
        <dbReference type="ARBA" id="ARBA00023136"/>
    </source>
</evidence>
<dbReference type="SMART" id="SM00089">
    <property type="entry name" value="PKD"/>
    <property type="match status" value="13"/>
</dbReference>
<dbReference type="InterPro" id="IPR035986">
    <property type="entry name" value="PKD_dom_sf"/>
</dbReference>
<evidence type="ECO:0000256" key="2">
    <source>
        <dbReference type="ARBA" id="ARBA00022692"/>
    </source>
</evidence>
<gene>
    <name evidence="8" type="ORF">RT717_25345</name>
</gene>
<dbReference type="Pfam" id="PF18911">
    <property type="entry name" value="PKD_4"/>
    <property type="match status" value="12"/>
</dbReference>
<keyword evidence="3" id="KW-0677">Repeat</keyword>
<evidence type="ECO:0000313" key="8">
    <source>
        <dbReference type="EMBL" id="WOK06405.1"/>
    </source>
</evidence>
<feature type="domain" description="PKD" evidence="7">
    <location>
        <begin position="969"/>
        <end position="1034"/>
    </location>
</feature>
<dbReference type="CDD" id="cd00146">
    <property type="entry name" value="PKD"/>
    <property type="match status" value="11"/>
</dbReference>
<feature type="signal peptide" evidence="6">
    <location>
        <begin position="1"/>
        <end position="25"/>
    </location>
</feature>
<dbReference type="InterPro" id="IPR026341">
    <property type="entry name" value="T9SS_type_B"/>
</dbReference>
<dbReference type="Gene3D" id="2.60.40.10">
    <property type="entry name" value="Immunoglobulins"/>
    <property type="match status" value="12"/>
</dbReference>
<dbReference type="PANTHER" id="PTHR46730">
    <property type="entry name" value="POLYCYSTIN-1"/>
    <property type="match status" value="1"/>
</dbReference>
<dbReference type="InterPro" id="IPR013783">
    <property type="entry name" value="Ig-like_fold"/>
</dbReference>
<name>A0ABZ0IN11_9BACT</name>
<evidence type="ECO:0000256" key="4">
    <source>
        <dbReference type="ARBA" id="ARBA00022989"/>
    </source>
</evidence>
<feature type="domain" description="PKD" evidence="7">
    <location>
        <begin position="1144"/>
        <end position="1194"/>
    </location>
</feature>
<comment type="subcellular location">
    <subcellularLocation>
        <location evidence="1">Membrane</location>
        <topology evidence="1">Multi-pass membrane protein</topology>
    </subcellularLocation>
</comment>
<feature type="domain" description="PKD" evidence="7">
    <location>
        <begin position="1055"/>
        <end position="1113"/>
    </location>
</feature>
<dbReference type="InterPro" id="IPR000601">
    <property type="entry name" value="PKD_dom"/>
</dbReference>
<dbReference type="Pfam" id="PF13585">
    <property type="entry name" value="CHU_C"/>
    <property type="match status" value="1"/>
</dbReference>
<evidence type="ECO:0000313" key="9">
    <source>
        <dbReference type="Proteomes" id="UP001302349"/>
    </source>
</evidence>
<dbReference type="EMBL" id="CP136051">
    <property type="protein sequence ID" value="WOK06405.1"/>
    <property type="molecule type" value="Genomic_DNA"/>
</dbReference>
<dbReference type="NCBIfam" id="TIGR04131">
    <property type="entry name" value="Bac_Flav_CTERM"/>
    <property type="match status" value="1"/>
</dbReference>
<proteinExistence type="predicted"/>
<evidence type="ECO:0000256" key="3">
    <source>
        <dbReference type="ARBA" id="ARBA00022737"/>
    </source>
</evidence>
<evidence type="ECO:0000256" key="1">
    <source>
        <dbReference type="ARBA" id="ARBA00004141"/>
    </source>
</evidence>
<keyword evidence="4" id="KW-1133">Transmembrane helix</keyword>
<keyword evidence="5" id="KW-0472">Membrane</keyword>
<dbReference type="InterPro" id="IPR022409">
    <property type="entry name" value="PKD/Chitinase_dom"/>
</dbReference>
<sequence>MLIDLTYKKALLAIIFLAYWPAALAVPTATFTADPVCKGQQTVFLNGSTTLSGSITFYSWDFGDGQSSTVPSPRHVYASAGDFVVRLLVIDSNGDQDDYSTTVTVNPTATVNFSATAADRCVSTTQSFTDLTSIGGGSTITNFKWDFGDGTIVNSATSINPTHDYAAAGTYTVTLTATTNNACESSLSKPITIHPDPVADLTFPGDVCLGESIVFTNNSSIASGNVTYTWDFDDGSPASGQVSPTHTFATAGLFDVSLLVTSNDGGCTDLTVQQVEVFAQPVADFILSDHCFEETTTFTNTSTDAVSYLWSFGDGSQSTDANPTYDYASPGTYEVTLEATSPNNCVDAITQLINVRPNPVANFTVKDTCLGTATAFTNLSTITSGPVTYSWDFGDGSPLSTDTNPTYTYTTAGVYTVELTVTSSFTCSAVYSTTVEIFATSVGGTLAGSTTRCEDDDAVYTLTLSGETGEVVRWERSLTGVDQWITIDNTTTSLDYSDLAQTTYFRTLVKNGVCEGAYSSVATIQIDELSVGGTLDGSTTVCSGTNSTTLELSGHTGGVVEWQSSASSTGPWTPIASTATSMPFDNLTATTYYRVIVQNGVCSSSPSSVAEIEVSPETVAGLVNGSAVVCYGTNSGQLTLSGNTGGVVRWESSPTGEEPWAPIVNTSATLDYENLLATAFYRAIVKSGVCNEEITNKVKVQVDPATVEGELSGPSLVCGEANEGTILLKGQTGAVLRWQESPDGTAWTNISNTTTSQSFTDLTATTFYRAEVQSGTCSAIFTEPFEVEVSALPNVAFSVQEVCDGLASQFVNTSTVPSGTVASQVWDFGDASSSVSTSPKHTYDNYGTYPVKLIVTSKAGCVDSLSLAAVVNAVPEVKFSQEDVCLGEPMDFSNLSTLALGSVDEIAWNFGDGATSSEQDPSYTFEEPGAFQASLTITSDKSCEASFSKQVVVFPQPVASFEVGNVCFGETATFKNNSSISSGTLTYVWDFGDGTESTSINPSHKYEQPGHYAISLTATSSFSCISEFSVEIDVYEQPVASFSTEDICLDAAAVFTNTSTGSDVSYRWEFGDGIVSEEVNPSHNYVSAGIYTVTLSVTAESGCSDQFSSKITVSPLPLISFVMEDVCIDKAVVFSNLSSIISGDVAYTWSFGDGETSNEVNPVHSYQEAGVFTVRLEGASDIGCTTVLEKTVEVFPLPKPDFVAEPVCDGSPTAFDNKTTLSAGTVASYLWNFGDQTNSIVVSPSKQYLNPGSYQASLLAESEAGCKAIVVKEVVVHDFPVANFTVANVCDGFEIEPVNRSEIGSGELTFEWDFGDGHTSASANPTHLYEEAGAYTITLAANSGNNCKDVFQRQVTIYALPEPDAGADTTVSKGYSALLQGSGGMSYVWSPIDGLANSNVSTTWATPLQTTDYELLVTDQFGCQNRDTVTVTVNDDYRIVASNVFTPDGNGQNDTWVIRNVETFGDVIVRVFDRFGTMVFQETAYQNDWQGTRGNDILPDGTYYYVITFSSSERKYNGALTIMRNR</sequence>
<keyword evidence="9" id="KW-1185">Reference proteome</keyword>
<feature type="domain" description="PKD" evidence="7">
    <location>
        <begin position="1304"/>
        <end position="1343"/>
    </location>
</feature>
<feature type="domain" description="PKD" evidence="7">
    <location>
        <begin position="293"/>
        <end position="341"/>
    </location>
</feature>
<evidence type="ECO:0000259" key="7">
    <source>
        <dbReference type="PROSITE" id="PS50093"/>
    </source>
</evidence>
<dbReference type="RefSeq" id="WP_317489129.1">
    <property type="nucleotide sequence ID" value="NZ_CP136051.1"/>
</dbReference>
<reference evidence="8 9" key="1">
    <citation type="journal article" date="2023" name="Microbiol. Resour. Announc.">
        <title>Complete Genome Sequence of Imperialibacter roseus strain P4T.</title>
        <authorList>
            <person name="Tizabi D.R."/>
            <person name="Bachvaroff T."/>
            <person name="Hill R.T."/>
        </authorList>
    </citation>
    <scope>NUCLEOTIDE SEQUENCE [LARGE SCALE GENOMIC DNA]</scope>
    <source>
        <strain evidence="8 9">P4T</strain>
    </source>
</reference>
<feature type="domain" description="PKD" evidence="7">
    <location>
        <begin position="52"/>
        <end position="105"/>
    </location>
</feature>
<feature type="domain" description="PKD" evidence="7">
    <location>
        <begin position="131"/>
        <end position="193"/>
    </location>
</feature>
<feature type="chain" id="PRO_5045466865" evidence="6">
    <location>
        <begin position="26"/>
        <end position="1526"/>
    </location>
</feature>
<feature type="domain" description="PKD" evidence="7">
    <location>
        <begin position="383"/>
        <end position="442"/>
    </location>
</feature>
<dbReference type="SUPFAM" id="SSF49299">
    <property type="entry name" value="PKD domain"/>
    <property type="match status" value="12"/>
</dbReference>
<feature type="domain" description="PKD" evidence="7">
    <location>
        <begin position="908"/>
        <end position="953"/>
    </location>
</feature>
<feature type="domain" description="PKD" evidence="7">
    <location>
        <begin position="805"/>
        <end position="871"/>
    </location>
</feature>
<dbReference type="PANTHER" id="PTHR46730:SF1">
    <property type="entry name" value="PLAT DOMAIN-CONTAINING PROTEIN"/>
    <property type="match status" value="1"/>
</dbReference>
<keyword evidence="2" id="KW-0812">Transmembrane</keyword>
<dbReference type="Proteomes" id="UP001302349">
    <property type="component" value="Chromosome"/>
</dbReference>
<keyword evidence="6" id="KW-0732">Signal</keyword>
<feature type="domain" description="PKD" evidence="7">
    <location>
        <begin position="1222"/>
        <end position="1276"/>
    </location>
</feature>
<dbReference type="PROSITE" id="PS50093">
    <property type="entry name" value="PKD"/>
    <property type="match status" value="12"/>
</dbReference>
<accession>A0ABZ0IN11</accession>
<protein>
    <submittedName>
        <fullName evidence="8">PKD domain-containing protein</fullName>
    </submittedName>
</protein>